<dbReference type="AlphaFoldDB" id="A0A1I8N286"/>
<evidence type="ECO:0000256" key="7">
    <source>
        <dbReference type="SAM" id="Phobius"/>
    </source>
</evidence>
<feature type="compositionally biased region" description="Low complexity" evidence="6">
    <location>
        <begin position="1151"/>
        <end position="1165"/>
    </location>
</feature>
<feature type="region of interest" description="Disordered" evidence="6">
    <location>
        <begin position="1017"/>
        <end position="1037"/>
    </location>
</feature>
<dbReference type="FunFam" id="3.80.10.10:FF:000082">
    <property type="entry name" value="Leucine-rich repeat-containing 24"/>
    <property type="match status" value="1"/>
</dbReference>
<keyword evidence="7" id="KW-1133">Transmembrane helix</keyword>
<dbReference type="InterPro" id="IPR013098">
    <property type="entry name" value="Ig_I-set"/>
</dbReference>
<keyword evidence="1" id="KW-0433">Leucine-rich repeat</keyword>
<dbReference type="Pfam" id="PF13306">
    <property type="entry name" value="LRR_5"/>
    <property type="match status" value="1"/>
</dbReference>
<dbReference type="PROSITE" id="PS51450">
    <property type="entry name" value="LRR"/>
    <property type="match status" value="1"/>
</dbReference>
<dbReference type="VEuPathDB" id="VectorBase:MDOA010780"/>
<organism evidence="9">
    <name type="scientific">Musca domestica</name>
    <name type="common">House fly</name>
    <dbReference type="NCBI Taxonomy" id="7370"/>
    <lineage>
        <taxon>Eukaryota</taxon>
        <taxon>Metazoa</taxon>
        <taxon>Ecdysozoa</taxon>
        <taxon>Arthropoda</taxon>
        <taxon>Hexapoda</taxon>
        <taxon>Insecta</taxon>
        <taxon>Pterygota</taxon>
        <taxon>Neoptera</taxon>
        <taxon>Endopterygota</taxon>
        <taxon>Diptera</taxon>
        <taxon>Brachycera</taxon>
        <taxon>Muscomorpha</taxon>
        <taxon>Muscoidea</taxon>
        <taxon>Muscidae</taxon>
        <taxon>Musca</taxon>
    </lineage>
</organism>
<dbReference type="Pfam" id="PF07679">
    <property type="entry name" value="I-set"/>
    <property type="match status" value="1"/>
</dbReference>
<protein>
    <recommendedName>
        <fullName evidence="8">Ig-like domain-containing protein</fullName>
    </recommendedName>
</protein>
<dbReference type="InterPro" id="IPR003599">
    <property type="entry name" value="Ig_sub"/>
</dbReference>
<dbReference type="InterPro" id="IPR013783">
    <property type="entry name" value="Ig-like_fold"/>
</dbReference>
<dbReference type="InterPro" id="IPR003591">
    <property type="entry name" value="Leu-rich_rpt_typical-subtyp"/>
</dbReference>
<feature type="compositionally biased region" description="Low complexity" evidence="6">
    <location>
        <begin position="715"/>
        <end position="730"/>
    </location>
</feature>
<keyword evidence="7" id="KW-0812">Transmembrane</keyword>
<evidence type="ECO:0000256" key="3">
    <source>
        <dbReference type="ARBA" id="ARBA00022737"/>
    </source>
</evidence>
<dbReference type="InterPro" id="IPR026906">
    <property type="entry name" value="LRR_5"/>
</dbReference>
<dbReference type="Gene3D" id="2.60.40.10">
    <property type="entry name" value="Immunoglobulins"/>
    <property type="match status" value="1"/>
</dbReference>
<feature type="region of interest" description="Disordered" evidence="6">
    <location>
        <begin position="591"/>
        <end position="613"/>
    </location>
</feature>
<dbReference type="SMART" id="SM00408">
    <property type="entry name" value="IGc2"/>
    <property type="match status" value="1"/>
</dbReference>
<dbReference type="InterPro" id="IPR001611">
    <property type="entry name" value="Leu-rich_rpt"/>
</dbReference>
<dbReference type="OrthoDB" id="643377at2759"/>
<dbReference type="FunFam" id="2.60.40.10:FF:000032">
    <property type="entry name" value="palladin isoform X1"/>
    <property type="match status" value="1"/>
</dbReference>
<evidence type="ECO:0000256" key="6">
    <source>
        <dbReference type="SAM" id="MobiDB-lite"/>
    </source>
</evidence>
<evidence type="ECO:0000256" key="5">
    <source>
        <dbReference type="ARBA" id="ARBA00023319"/>
    </source>
</evidence>
<evidence type="ECO:0000256" key="2">
    <source>
        <dbReference type="ARBA" id="ARBA00022729"/>
    </source>
</evidence>
<dbReference type="PANTHER" id="PTHR45842:SF22">
    <property type="entry name" value="INSULIN-LIKE GROWTH FACTOR-BINDING PROTEIN COMPLEX ACID LABILE SUBUNIT ISOFORM X1"/>
    <property type="match status" value="1"/>
</dbReference>
<keyword evidence="3" id="KW-0677">Repeat</keyword>
<feature type="region of interest" description="Disordered" evidence="6">
    <location>
        <begin position="715"/>
        <end position="742"/>
    </location>
</feature>
<dbReference type="Gene3D" id="3.80.10.10">
    <property type="entry name" value="Ribonuclease Inhibitor"/>
    <property type="match status" value="2"/>
</dbReference>
<dbReference type="Pfam" id="PF13855">
    <property type="entry name" value="LRR_8"/>
    <property type="match status" value="1"/>
</dbReference>
<dbReference type="InterPro" id="IPR036179">
    <property type="entry name" value="Ig-like_dom_sf"/>
</dbReference>
<reference evidence="9" key="1">
    <citation type="submission" date="2020-05" db="UniProtKB">
        <authorList>
            <consortium name="EnsemblMetazoa"/>
        </authorList>
    </citation>
    <scope>IDENTIFICATION</scope>
    <source>
        <strain evidence="9">Aabys</strain>
    </source>
</reference>
<feature type="region of interest" description="Disordered" evidence="6">
    <location>
        <begin position="53"/>
        <end position="72"/>
    </location>
</feature>
<dbReference type="SMART" id="SM00369">
    <property type="entry name" value="LRR_TYP"/>
    <property type="match status" value="6"/>
</dbReference>
<dbReference type="SUPFAM" id="SSF52058">
    <property type="entry name" value="L domain-like"/>
    <property type="match status" value="1"/>
</dbReference>
<dbReference type="InterPro" id="IPR007110">
    <property type="entry name" value="Ig-like_dom"/>
</dbReference>
<dbReference type="PROSITE" id="PS50835">
    <property type="entry name" value="IG_LIKE"/>
    <property type="match status" value="1"/>
</dbReference>
<proteinExistence type="predicted"/>
<keyword evidence="4" id="KW-1015">Disulfide bond</keyword>
<feature type="region of interest" description="Disordered" evidence="6">
    <location>
        <begin position="1151"/>
        <end position="1172"/>
    </location>
</feature>
<evidence type="ECO:0000313" key="9">
    <source>
        <dbReference type="EnsemblMetazoa" id="MDOA010780-PB"/>
    </source>
</evidence>
<gene>
    <name evidence="9" type="primary">101889529</name>
</gene>
<dbReference type="SUPFAM" id="SSF48726">
    <property type="entry name" value="Immunoglobulin"/>
    <property type="match status" value="1"/>
</dbReference>
<name>A0A1I8N286_MUSDO</name>
<dbReference type="EnsemblMetazoa" id="MDOA010780-RB">
    <property type="protein sequence ID" value="MDOA010780-PB"/>
    <property type="gene ID" value="MDOA010780"/>
</dbReference>
<dbReference type="VEuPathDB" id="VectorBase:MDOMA2_005834"/>
<evidence type="ECO:0000259" key="8">
    <source>
        <dbReference type="PROSITE" id="PS50835"/>
    </source>
</evidence>
<sequence>MARNKTNEIKSTDQEAAAATTTALPATAVGVPLALLANNAFHQQPPKHFCRQQQRHLHGRPHHQRHQHPEYQHRTNCGTPDNHQHTDPLATSLAPDGIPQDVRYCLGDDNTAQSITLSCKVRRKSKTFSQASRFTLPLFSESLKRFRSIPLVQLLWLLCCLSNLVHRTMAECPSVCECKWKSGKESVLCLNANLTHIPAPLDAGTQALDLTGNELATIPDDTFAEVNLLNLQKVYLAKCRLRLIERYAFRGLINLVELDLSYNALAHIPSDALESVTELRELKLNGNPILVVANDAFRQMMHLVRLELSDCRIETVEVKAFAGLESSLEYLKLDGNKLSEVRSGTITSLTNLHGISLSRNMWNCSCSLRPLRAWMLRENIPCGIPPVCQSPPRLAGKSWDKIDLDDFACVPQIIATDTTAHGVEGRNVTMSCYVEGVPEPSVRWMVKNRVIANLTAANGDQPSTSPRTAAATQGRKTYVVNMLRNASNLTILTADMQDAGIYTCAAENKAGKVEASVTLAVSRRPPEAPLGFKVILLCIFIALLFVAGSSFGAICFCSLRRKRKMRLWNTVPQGRTESYEKIEMTSRMAGAGGIGGSNKPDLGGKTGLQETGKTANNTQGQIFHDNENGYLCSATTPLNCGSDDGGDTGGAIVNPSGGSSKRNGDYRNVPTHCDDDDNDHMQQSLGSSSGGGGVGCGVGAGHTYQRSMLLTSTTHNNGTLTTTTSTSLTTPRWKTSSAFQSAGGPDCHLSHLDATQAGLKSSGKEDTDLHIPRLIDIGSQEALNRANAVSSGKEDTDLHIPRLIDIGSSTETGSVSISGKVDAASRQSSTGYNHVANWVTSSLSSSSAKMSLNNNHQPSSLDYYSPKDEVNSSVFCGKETSDNDLFDSNYPDLLDIAKYAVAQATSASQTNGGLCTLPRKLKNTGKYFKNSSDSQSPLLADNSSKYGSSTLGDAGYLNEVALGRRFSAESSYSNYGGPVTYTKGQRSNSFLNLVHSSSKNALANVAGNKAAIASAAGARKNPSLPSSPVHDYQQHQRSLSSAATPLLDFTTLASRTGVTNAPAGTPSGMSSSMHCGANTAPVTAYDYHAAQLERFLEEYRNLQDQLCKMKETCDTIRKKEVPLRVGLGHSAHAADPVMYNAALAAAASSPTTNPKITLKTKTTLPGQPPDPPPYWLHRNAMLKRLNEPQNDIFKS</sequence>
<keyword evidence="2" id="KW-0732">Signal</keyword>
<dbReference type="InterPro" id="IPR003598">
    <property type="entry name" value="Ig_sub2"/>
</dbReference>
<feature type="transmembrane region" description="Helical" evidence="7">
    <location>
        <begin position="534"/>
        <end position="559"/>
    </location>
</feature>
<keyword evidence="7" id="KW-0472">Membrane</keyword>
<feature type="compositionally biased region" description="Basic residues" evidence="6">
    <location>
        <begin position="53"/>
        <end position="66"/>
    </location>
</feature>
<evidence type="ECO:0000256" key="1">
    <source>
        <dbReference type="ARBA" id="ARBA00022614"/>
    </source>
</evidence>
<accession>A0A1I8N286</accession>
<dbReference type="InterPro" id="IPR050467">
    <property type="entry name" value="LRFN"/>
</dbReference>
<feature type="domain" description="Ig-like" evidence="8">
    <location>
        <begin position="411"/>
        <end position="520"/>
    </location>
</feature>
<dbReference type="InterPro" id="IPR032675">
    <property type="entry name" value="LRR_dom_sf"/>
</dbReference>
<keyword evidence="5" id="KW-0393">Immunoglobulin domain</keyword>
<dbReference type="STRING" id="7370.A0A1I8N286"/>
<dbReference type="SMART" id="SM00409">
    <property type="entry name" value="IG"/>
    <property type="match status" value="1"/>
</dbReference>
<evidence type="ECO:0000256" key="4">
    <source>
        <dbReference type="ARBA" id="ARBA00023157"/>
    </source>
</evidence>
<feature type="region of interest" description="Disordered" evidence="6">
    <location>
        <begin position="646"/>
        <end position="690"/>
    </location>
</feature>
<dbReference type="PANTHER" id="PTHR45842">
    <property type="entry name" value="SYNAPTIC ADHESION-LIKE MOLECULE SALM"/>
    <property type="match status" value="1"/>
</dbReference>
<dbReference type="eggNOG" id="KOG0619">
    <property type="taxonomic scope" value="Eukaryota"/>
</dbReference>